<gene>
    <name evidence="2" type="ORF">FJQ55_18675</name>
</gene>
<dbReference type="Gene3D" id="3.30.70.1440">
    <property type="entry name" value="Multidrug efflux transporter AcrB pore domain"/>
    <property type="match status" value="1"/>
</dbReference>
<dbReference type="GO" id="GO:0042910">
    <property type="term" value="F:xenobiotic transmembrane transporter activity"/>
    <property type="evidence" value="ECO:0007669"/>
    <property type="project" value="TreeGrafter"/>
</dbReference>
<protein>
    <submittedName>
        <fullName evidence="2">Efflux RND transporter permease subunit</fullName>
    </submittedName>
</protein>
<dbReference type="PANTHER" id="PTHR32063">
    <property type="match status" value="1"/>
</dbReference>
<dbReference type="Gene3D" id="1.20.1640.10">
    <property type="entry name" value="Multidrug efflux transporter AcrB transmembrane domain"/>
    <property type="match status" value="2"/>
</dbReference>
<dbReference type="SUPFAM" id="SSF82714">
    <property type="entry name" value="Multidrug efflux transporter AcrB TolC docking domain, DN and DC subdomains"/>
    <property type="match status" value="1"/>
</dbReference>
<feature type="transmembrane region" description="Helical" evidence="1">
    <location>
        <begin position="546"/>
        <end position="564"/>
    </location>
</feature>
<dbReference type="PRINTS" id="PR00702">
    <property type="entry name" value="ACRIFLAVINRP"/>
</dbReference>
<dbReference type="SUPFAM" id="SSF82693">
    <property type="entry name" value="Multidrug efflux transporter AcrB pore domain, PN1, PN2, PC1 and PC2 subdomains"/>
    <property type="match status" value="3"/>
</dbReference>
<proteinExistence type="predicted"/>
<reference evidence="2 3" key="1">
    <citation type="submission" date="2019-06" db="EMBL/GenBank/DDBJ databases">
        <title>Rhizobium sp. CL12 isolated from roots of soybean.</title>
        <authorList>
            <person name="Wang C."/>
        </authorList>
    </citation>
    <scope>NUCLEOTIDE SEQUENCE [LARGE SCALE GENOMIC DNA]</scope>
    <source>
        <strain evidence="2 3">CL12</strain>
    </source>
</reference>
<feature type="transmembrane region" description="Helical" evidence="1">
    <location>
        <begin position="1034"/>
        <end position="1058"/>
    </location>
</feature>
<dbReference type="RefSeq" id="WP_140830931.1">
    <property type="nucleotide sequence ID" value="NZ_VFYP01000003.1"/>
</dbReference>
<feature type="transmembrane region" description="Helical" evidence="1">
    <location>
        <begin position="911"/>
        <end position="930"/>
    </location>
</feature>
<dbReference type="SUPFAM" id="SSF82866">
    <property type="entry name" value="Multidrug efflux transporter AcrB transmembrane domain"/>
    <property type="match status" value="2"/>
</dbReference>
<name>A0A504TWL0_9HYPH</name>
<dbReference type="Pfam" id="PF00873">
    <property type="entry name" value="ACR_tran"/>
    <property type="match status" value="1"/>
</dbReference>
<feature type="transmembrane region" description="Helical" evidence="1">
    <location>
        <begin position="482"/>
        <end position="506"/>
    </location>
</feature>
<feature type="transmembrane region" description="Helical" evidence="1">
    <location>
        <begin position="352"/>
        <end position="371"/>
    </location>
</feature>
<organism evidence="2 3">
    <name type="scientific">Rhizobium glycinendophyticum</name>
    <dbReference type="NCBI Taxonomy" id="2589807"/>
    <lineage>
        <taxon>Bacteria</taxon>
        <taxon>Pseudomonadati</taxon>
        <taxon>Pseudomonadota</taxon>
        <taxon>Alphaproteobacteria</taxon>
        <taxon>Hyphomicrobiales</taxon>
        <taxon>Rhizobiaceae</taxon>
        <taxon>Rhizobium/Agrobacterium group</taxon>
        <taxon>Rhizobium</taxon>
    </lineage>
</organism>
<keyword evidence="3" id="KW-1185">Reference proteome</keyword>
<feature type="transmembrane region" description="Helical" evidence="1">
    <location>
        <begin position="937"/>
        <end position="957"/>
    </location>
</feature>
<evidence type="ECO:0000313" key="2">
    <source>
        <dbReference type="EMBL" id="TPP06854.1"/>
    </source>
</evidence>
<feature type="transmembrane region" description="Helical" evidence="1">
    <location>
        <begin position="378"/>
        <end position="398"/>
    </location>
</feature>
<evidence type="ECO:0000256" key="1">
    <source>
        <dbReference type="SAM" id="Phobius"/>
    </source>
</evidence>
<feature type="transmembrane region" description="Helical" evidence="1">
    <location>
        <begin position="19"/>
        <end position="38"/>
    </location>
</feature>
<dbReference type="EMBL" id="VFYP01000003">
    <property type="protein sequence ID" value="TPP06854.1"/>
    <property type="molecule type" value="Genomic_DNA"/>
</dbReference>
<dbReference type="InterPro" id="IPR001036">
    <property type="entry name" value="Acrflvin-R"/>
</dbReference>
<feature type="transmembrane region" description="Helical" evidence="1">
    <location>
        <begin position="1007"/>
        <end position="1028"/>
    </location>
</feature>
<keyword evidence="1" id="KW-0812">Transmembrane</keyword>
<dbReference type="OrthoDB" id="8308837at2"/>
<dbReference type="InterPro" id="IPR027463">
    <property type="entry name" value="AcrB_DN_DC_subdom"/>
</dbReference>
<feature type="transmembrane region" description="Helical" evidence="1">
    <location>
        <begin position="404"/>
        <end position="425"/>
    </location>
</feature>
<accession>A0A504TWL0</accession>
<dbReference type="Gene3D" id="3.30.2090.10">
    <property type="entry name" value="Multidrug efflux transporter AcrB TolC docking domain, DN and DC subdomains"/>
    <property type="match status" value="2"/>
</dbReference>
<comment type="caution">
    <text evidence="2">The sequence shown here is derived from an EMBL/GenBank/DDBJ whole genome shotgun (WGS) entry which is preliminary data.</text>
</comment>
<keyword evidence="1" id="KW-0472">Membrane</keyword>
<dbReference type="Gene3D" id="3.30.70.1430">
    <property type="entry name" value="Multidrug efflux transporter AcrB pore domain"/>
    <property type="match status" value="2"/>
</dbReference>
<keyword evidence="1" id="KW-1133">Transmembrane helix</keyword>
<dbReference type="Gene3D" id="3.30.70.1320">
    <property type="entry name" value="Multidrug efflux transporter AcrB pore domain like"/>
    <property type="match status" value="1"/>
</dbReference>
<sequence length="1063" mass="114659">MTALGIAGNLTRFFIRSPLTPLFLIAALAFGLVALMSLPREEEPQISVPMVDITVQAPGLKADDAEKLITEPLETIVKSINGVEHIYSRSMDNRVVVTARFLVGTSPDAAVLRVHDKVRANMDRIPVGIAEPKVVGRGIDDVAIATLTFQPVSSAGDRISSNDLTRIAREVRNEIAKVDNVGLTYLVGETSEILRVSPQPERLALYGITLQQLAAKVSGANSAMPAGQVRANGQQIDIMAGETLSTPAEIGNLLLTARDGRPVYVRDVATIAFATDTSDALVASVRKSGTTIERVPAVTLAIAKRAGANAVVVSEAVMQRVEALKGKLIPDEVAVEVTRDYGETANDKANELLYHLGLATVSIIALVWLAIGRREALVVAIVIPITILLTLFASWLMGYTLNRVSLFALIFSIGILVDDAIVVIENIARHWGMGDQRSRRRSAVEAVAEVGNPTIVATLTVVAALLPMLFVSGMMGPYMSPIPANASAAMVFSFFVAVIVTPWLMLKVAGNPPHHEHGADHETGGRLGGLYARVARPILASKTRSWAFLSVVGLLTLGSLSLFYTKHVTVKLLPFDNKSELQVSIDLPEGSTMEATDAVAQAVARLVLDLPEVTSVQTHAATAAPYNFNGLVRQSYMRSASYQGDVAINLTPKGDRDRTSHEIALEIRNRIKTIKMPDGTSLKVVEPPPGPPVMATLLAEIYGPTPSIRRAVAAKVETAFRSVPFIVDIDNSYGVEAPRKRLTVSTDDAEFYRVEESDVFDTISILSNGKTIGYSHRGDGHPPIPIRLERPRKDKVIDERYLSTPMPANVLPGDRGVVELGDVVRVTDEMTELPIFRHNGMNAEMVTAELAGSFEAPLYGMLAVQQAIDAQDWTGLPKPIIALHGQPQTENQPALLWDGEWEVTWVTFRDMGAAFMVALLGIYILVVAQFGSFKIPLVILTPVPLTFIGILGGHWLFGAPFSATSMIGFIALAGIIVRNSILLVDFIRHADHGDRKLTEVLIEAGSVRFKPILLTALAAIIGAAVILTDPIFQGLAISLLFGLISSTLLTVLVIPAIYRVLRT</sequence>
<dbReference type="AlphaFoldDB" id="A0A504TWL0"/>
<evidence type="ECO:0000313" key="3">
    <source>
        <dbReference type="Proteomes" id="UP000316429"/>
    </source>
</evidence>
<dbReference type="PANTHER" id="PTHR32063:SF16">
    <property type="entry name" value="CATION EFFLUX SYSTEM (ACRB_ACRD_ACRF FAMILY)"/>
    <property type="match status" value="1"/>
</dbReference>
<dbReference type="Proteomes" id="UP000316429">
    <property type="component" value="Unassembled WGS sequence"/>
</dbReference>
<feature type="transmembrane region" description="Helical" evidence="1">
    <location>
        <begin position="963"/>
        <end position="987"/>
    </location>
</feature>
<dbReference type="GO" id="GO:0005886">
    <property type="term" value="C:plasma membrane"/>
    <property type="evidence" value="ECO:0007669"/>
    <property type="project" value="TreeGrafter"/>
</dbReference>
<feature type="transmembrane region" description="Helical" evidence="1">
    <location>
        <begin position="446"/>
        <end position="470"/>
    </location>
</feature>